<dbReference type="HOGENOM" id="CLU_1382485_0_0_10"/>
<accession>F0S9J9</accession>
<evidence type="ECO:0008006" key="4">
    <source>
        <dbReference type="Google" id="ProtNLM"/>
    </source>
</evidence>
<name>F0S9J9_PSESL</name>
<dbReference type="eggNOG" id="ENOG5032V5E">
    <property type="taxonomic scope" value="Bacteria"/>
</dbReference>
<feature type="chain" id="PRO_5003256816" description="DUF3575 domain-containing protein" evidence="1">
    <location>
        <begin position="21"/>
        <end position="178"/>
    </location>
</feature>
<protein>
    <recommendedName>
        <fullName evidence="4">DUF3575 domain-containing protein</fullName>
    </recommendedName>
</protein>
<dbReference type="AlphaFoldDB" id="F0S9J9"/>
<dbReference type="KEGG" id="psn:Pedsa_3013"/>
<feature type="signal peptide" evidence="1">
    <location>
        <begin position="1"/>
        <end position="20"/>
    </location>
</feature>
<dbReference type="STRING" id="762903.Pedsa_3013"/>
<dbReference type="Pfam" id="PF12099">
    <property type="entry name" value="DUF3575"/>
    <property type="match status" value="1"/>
</dbReference>
<dbReference type="EMBL" id="CP002545">
    <property type="protein sequence ID" value="ADY53552.1"/>
    <property type="molecule type" value="Genomic_DNA"/>
</dbReference>
<sequence>MRKLLLIAVLITASYFKGFAQIENNTIKINPLSALLRTGSIFYEHKLSEKTSVQLGAAYTGMKISDTKFTGLALTPEFRFYPKQNAINGLYTAAFVRYQDYRLKDEESAAKGSYSSFGGGVLIGRQWVYSSAFTLDIFFGPSFNSGKVKADDGSNEPEINNAIDGFGIRTGITFGFAF</sequence>
<evidence type="ECO:0000256" key="1">
    <source>
        <dbReference type="SAM" id="SignalP"/>
    </source>
</evidence>
<dbReference type="OrthoDB" id="1118958at2"/>
<dbReference type="InterPro" id="IPR021958">
    <property type="entry name" value="DUF3575"/>
</dbReference>
<keyword evidence="1" id="KW-0732">Signal</keyword>
<dbReference type="RefSeq" id="WP_013634037.1">
    <property type="nucleotide sequence ID" value="NC_015177.1"/>
</dbReference>
<evidence type="ECO:0000313" key="2">
    <source>
        <dbReference type="EMBL" id="ADY53552.1"/>
    </source>
</evidence>
<dbReference type="Proteomes" id="UP000000310">
    <property type="component" value="Chromosome"/>
</dbReference>
<organism evidence="2 3">
    <name type="scientific">Pseudopedobacter saltans (strain ATCC 51119 / DSM 12145 / JCM 21818 / CCUG 39354 / LMG 10337 / NBRC 100064 / NCIMB 13643)</name>
    <name type="common">Pedobacter saltans</name>
    <dbReference type="NCBI Taxonomy" id="762903"/>
    <lineage>
        <taxon>Bacteria</taxon>
        <taxon>Pseudomonadati</taxon>
        <taxon>Bacteroidota</taxon>
        <taxon>Sphingobacteriia</taxon>
        <taxon>Sphingobacteriales</taxon>
        <taxon>Sphingobacteriaceae</taxon>
        <taxon>Pseudopedobacter</taxon>
    </lineage>
</organism>
<proteinExistence type="predicted"/>
<gene>
    <name evidence="2" type="ordered locus">Pedsa_3013</name>
</gene>
<evidence type="ECO:0000313" key="3">
    <source>
        <dbReference type="Proteomes" id="UP000000310"/>
    </source>
</evidence>
<reference evidence="3" key="2">
    <citation type="submission" date="2011-02" db="EMBL/GenBank/DDBJ databases">
        <title>The complete genome of Pedobacter saltans DSM 12145.</title>
        <authorList>
            <consortium name="US DOE Joint Genome Institute (JGI-PGF)"/>
            <person name="Lucas S."/>
            <person name="Copeland A."/>
            <person name="Lapidus A."/>
            <person name="Bruce D."/>
            <person name="Goodwin L."/>
            <person name="Pitluck S."/>
            <person name="Kyrpides N."/>
            <person name="Mavromatis K."/>
            <person name="Pagani I."/>
            <person name="Ivanova N."/>
            <person name="Ovchinnikova G."/>
            <person name="Lu M."/>
            <person name="Detter J.C."/>
            <person name="Han C."/>
            <person name="Land M."/>
            <person name="Hauser L."/>
            <person name="Markowitz V."/>
            <person name="Cheng J.-F."/>
            <person name="Hugenholtz P."/>
            <person name="Woyke T."/>
            <person name="Wu D."/>
            <person name="Tindall B."/>
            <person name="Pomrenke H.G."/>
            <person name="Brambilla E."/>
            <person name="Klenk H.-P."/>
            <person name="Eisen J.A."/>
        </authorList>
    </citation>
    <scope>NUCLEOTIDE SEQUENCE [LARGE SCALE GENOMIC DNA]</scope>
    <source>
        <strain evidence="3">ATCC 51119 / DSM 12145 / JCM 21818 / LMG 10337 / NBRC 100064 / NCIMB 13643</strain>
    </source>
</reference>
<reference evidence="2 3" key="1">
    <citation type="journal article" date="2011" name="Stand. Genomic Sci.">
        <title>Complete genome sequence of the gliding, heparinolytic Pedobacter saltans type strain (113).</title>
        <authorList>
            <person name="Liolios K."/>
            <person name="Sikorski J."/>
            <person name="Lu M."/>
            <person name="Nolan M."/>
            <person name="Lapidus A."/>
            <person name="Lucas S."/>
            <person name="Hammon N."/>
            <person name="Deshpande S."/>
            <person name="Cheng J.F."/>
            <person name="Tapia R."/>
            <person name="Han C."/>
            <person name="Goodwin L."/>
            <person name="Pitluck S."/>
            <person name="Huntemann M."/>
            <person name="Ivanova N."/>
            <person name="Pagani I."/>
            <person name="Mavromatis K."/>
            <person name="Ovchinikova G."/>
            <person name="Pati A."/>
            <person name="Chen A."/>
            <person name="Palaniappan K."/>
            <person name="Land M."/>
            <person name="Hauser L."/>
            <person name="Brambilla E.M."/>
            <person name="Kotsyurbenko O."/>
            <person name="Rohde M."/>
            <person name="Tindall B.J."/>
            <person name="Abt B."/>
            <person name="Goker M."/>
            <person name="Detter J.C."/>
            <person name="Woyke T."/>
            <person name="Bristow J."/>
            <person name="Eisen J.A."/>
            <person name="Markowitz V."/>
            <person name="Hugenholtz P."/>
            <person name="Klenk H.P."/>
            <person name="Kyrpides N.C."/>
        </authorList>
    </citation>
    <scope>NUCLEOTIDE SEQUENCE [LARGE SCALE GENOMIC DNA]</scope>
    <source>
        <strain evidence="3">ATCC 51119 / DSM 12145 / JCM 21818 / LMG 10337 / NBRC 100064 / NCIMB 13643</strain>
    </source>
</reference>
<keyword evidence="3" id="KW-1185">Reference proteome</keyword>